<protein>
    <recommendedName>
        <fullName evidence="3">DUF6801 domain-containing protein</fullName>
    </recommendedName>
</protein>
<evidence type="ECO:0000256" key="1">
    <source>
        <dbReference type="SAM" id="MobiDB-lite"/>
    </source>
</evidence>
<organism evidence="4 5">
    <name type="scientific">Aeromicrobium phoceense</name>
    <dbReference type="NCBI Taxonomy" id="2754045"/>
    <lineage>
        <taxon>Bacteria</taxon>
        <taxon>Bacillati</taxon>
        <taxon>Actinomycetota</taxon>
        <taxon>Actinomycetes</taxon>
        <taxon>Propionibacteriales</taxon>
        <taxon>Nocardioidaceae</taxon>
        <taxon>Aeromicrobium</taxon>
    </lineage>
</organism>
<dbReference type="EMBL" id="JACEOG010000001">
    <property type="protein sequence ID" value="MBA4607711.1"/>
    <property type="molecule type" value="Genomic_DNA"/>
</dbReference>
<keyword evidence="2" id="KW-0472">Membrane</keyword>
<dbReference type="InterPro" id="IPR046542">
    <property type="entry name" value="DUF6801"/>
</dbReference>
<feature type="transmembrane region" description="Helical" evidence="2">
    <location>
        <begin position="306"/>
        <end position="324"/>
    </location>
</feature>
<sequence length="333" mass="33951">MASAVVGGGAIAFSAPAQAVPASIDRVPYVCKALNSTIDLSLQGPKQFYVTSQTDLPASVEAGATVPATETSLTLALSTALVDRLYGPMKVRRVKGSSTTKVDLQAVAPGGELVETMSPDVKGPNGEPGPLVNDWVDLTEGSEVSIVARGRVDAVDVPQAADGNGLIYVQMPLSFTLHSEMDPPVVGSISKADLRCTRGVLNSAGDGVVPDKEQRIIGTIAVGAGCSQTECPPPPVGSGTETPEDPDVPDGSGTDPEVIDPVNPDDPTDVSDSGYTWEDSDGDGVADTTTSVSAETTELPATGSPFAAGLAALFGLLVAIRLALAVRERRAGA</sequence>
<dbReference type="AlphaFoldDB" id="A0A838XFL6"/>
<gene>
    <name evidence="4" type="ORF">H1W00_04405</name>
</gene>
<feature type="domain" description="DUF6801" evidence="3">
    <location>
        <begin position="39"/>
        <end position="201"/>
    </location>
</feature>
<keyword evidence="2" id="KW-1133">Transmembrane helix</keyword>
<feature type="region of interest" description="Disordered" evidence="1">
    <location>
        <begin position="225"/>
        <end position="295"/>
    </location>
</feature>
<comment type="caution">
    <text evidence="4">The sequence shown here is derived from an EMBL/GenBank/DDBJ whole genome shotgun (WGS) entry which is preliminary data.</text>
</comment>
<evidence type="ECO:0000259" key="3">
    <source>
        <dbReference type="Pfam" id="PF20611"/>
    </source>
</evidence>
<evidence type="ECO:0000313" key="4">
    <source>
        <dbReference type="EMBL" id="MBA4607711.1"/>
    </source>
</evidence>
<dbReference type="Pfam" id="PF20611">
    <property type="entry name" value="DUF6801"/>
    <property type="match status" value="1"/>
</dbReference>
<proteinExistence type="predicted"/>
<accession>A0A838XFL6</accession>
<keyword evidence="2" id="KW-0812">Transmembrane</keyword>
<evidence type="ECO:0000313" key="5">
    <source>
        <dbReference type="Proteomes" id="UP000550354"/>
    </source>
</evidence>
<reference evidence="4 5" key="1">
    <citation type="submission" date="2020-07" db="EMBL/GenBank/DDBJ databases">
        <title>Draft genome and description of Aeromicrobium phoceense strain Marseille-Q0843 isolated from healthy skin swab.</title>
        <authorList>
            <person name="Boxberger M."/>
            <person name="La Scola B."/>
        </authorList>
    </citation>
    <scope>NUCLEOTIDE SEQUENCE [LARGE SCALE GENOMIC DNA]</scope>
    <source>
        <strain evidence="4 5">Marseille-Q0843</strain>
    </source>
</reference>
<keyword evidence="5" id="KW-1185">Reference proteome</keyword>
<dbReference type="RefSeq" id="WP_181753966.1">
    <property type="nucleotide sequence ID" value="NZ_DAMCVE010000003.1"/>
</dbReference>
<dbReference type="Proteomes" id="UP000550354">
    <property type="component" value="Unassembled WGS sequence"/>
</dbReference>
<evidence type="ECO:0000256" key="2">
    <source>
        <dbReference type="SAM" id="Phobius"/>
    </source>
</evidence>
<name>A0A838XFL6_9ACTN</name>